<keyword evidence="3" id="KW-1185">Reference proteome</keyword>
<reference evidence="3" key="1">
    <citation type="submission" date="2018-05" db="EMBL/GenBank/DDBJ databases">
        <title>Zavarzinia sp. HR-AS.</title>
        <authorList>
            <person name="Lee Y."/>
            <person name="Jeon C.O."/>
        </authorList>
    </citation>
    <scope>NUCLEOTIDE SEQUENCE [LARGE SCALE GENOMIC DNA]</scope>
    <source>
        <strain evidence="3">DSM 1231</strain>
    </source>
</reference>
<dbReference type="InterPro" id="IPR021457">
    <property type="entry name" value="DUF3108"/>
</dbReference>
<evidence type="ECO:0008006" key="4">
    <source>
        <dbReference type="Google" id="ProtNLM"/>
    </source>
</evidence>
<feature type="chain" id="PRO_5016429755" description="DUF3108 domain-containing protein" evidence="1">
    <location>
        <begin position="42"/>
        <end position="308"/>
    </location>
</feature>
<dbReference type="AlphaFoldDB" id="A0A317EBJ8"/>
<protein>
    <recommendedName>
        <fullName evidence="4">DUF3108 domain-containing protein</fullName>
    </recommendedName>
</protein>
<dbReference type="Proteomes" id="UP000246077">
    <property type="component" value="Unassembled WGS sequence"/>
</dbReference>
<keyword evidence="1" id="KW-0732">Signal</keyword>
<comment type="caution">
    <text evidence="2">The sequence shown here is derived from an EMBL/GenBank/DDBJ whole genome shotgun (WGS) entry which is preliminary data.</text>
</comment>
<evidence type="ECO:0000256" key="1">
    <source>
        <dbReference type="SAM" id="SignalP"/>
    </source>
</evidence>
<accession>A0A317EBJ8</accession>
<evidence type="ECO:0000313" key="3">
    <source>
        <dbReference type="Proteomes" id="UP000246077"/>
    </source>
</evidence>
<dbReference type="Pfam" id="PF11306">
    <property type="entry name" value="DUF3108"/>
    <property type="match status" value="1"/>
</dbReference>
<gene>
    <name evidence="2" type="ORF">DKG75_05280</name>
</gene>
<feature type="signal peptide" evidence="1">
    <location>
        <begin position="1"/>
        <end position="41"/>
    </location>
</feature>
<name>A0A317EBJ8_9PROT</name>
<dbReference type="OrthoDB" id="7375395at2"/>
<dbReference type="EMBL" id="QGLF01000001">
    <property type="protein sequence ID" value="PWR23962.1"/>
    <property type="molecule type" value="Genomic_DNA"/>
</dbReference>
<sequence>MPLRYGPRPPMEDRMKRTLPRLAPLALAAAALFAGASPALAGGADRVDLTYRVFLGGLPIVEVDTRTTIDGGRYRMDNLTRTVGLWESLFKARMQSRVDGSLVPAMGVEASPTLFQLRYDGRVGQRRSVDVTYDRNGPVDIRAEPPNDQDGRRPVEPEFLLGAIDPSTAAMLAAENGADDQICKQTFKIFDGRRRYDVAFENKGPDHLNGNDDNFYAGDAIHCVIRYRRVKGFDPDWERANARKFPNEVDIWFARFPDLPRAVPVKVQVKTEYGVTVAQLIGRALTRTDSLGDAAALLPPPDMDHMGG</sequence>
<proteinExistence type="predicted"/>
<organism evidence="2 3">
    <name type="scientific">Zavarzinia compransoris</name>
    <dbReference type="NCBI Taxonomy" id="1264899"/>
    <lineage>
        <taxon>Bacteria</taxon>
        <taxon>Pseudomonadati</taxon>
        <taxon>Pseudomonadota</taxon>
        <taxon>Alphaproteobacteria</taxon>
        <taxon>Rhodospirillales</taxon>
        <taxon>Zavarziniaceae</taxon>
        <taxon>Zavarzinia</taxon>
    </lineage>
</organism>
<evidence type="ECO:0000313" key="2">
    <source>
        <dbReference type="EMBL" id="PWR23962.1"/>
    </source>
</evidence>